<dbReference type="Proteomes" id="UP001499884">
    <property type="component" value="Unassembled WGS sequence"/>
</dbReference>
<name>A0ABP7FLB5_9ACTN</name>
<proteinExistence type="predicted"/>
<accession>A0ABP7FLB5</accession>
<protein>
    <recommendedName>
        <fullName evidence="3">SPOR domain-containing protein</fullName>
    </recommendedName>
</protein>
<comment type="caution">
    <text evidence="1">The sequence shown here is derived from an EMBL/GenBank/DDBJ whole genome shotgun (WGS) entry which is preliminary data.</text>
</comment>
<evidence type="ECO:0008006" key="3">
    <source>
        <dbReference type="Google" id="ProtNLM"/>
    </source>
</evidence>
<reference evidence="2" key="1">
    <citation type="journal article" date="2019" name="Int. J. Syst. Evol. Microbiol.">
        <title>The Global Catalogue of Microorganisms (GCM) 10K type strain sequencing project: providing services to taxonomists for standard genome sequencing and annotation.</title>
        <authorList>
            <consortium name="The Broad Institute Genomics Platform"/>
            <consortium name="The Broad Institute Genome Sequencing Center for Infectious Disease"/>
            <person name="Wu L."/>
            <person name="Ma J."/>
        </authorList>
    </citation>
    <scope>NUCLEOTIDE SEQUENCE [LARGE SCALE GENOMIC DNA]</scope>
    <source>
        <strain evidence="2">JCM 30846</strain>
    </source>
</reference>
<evidence type="ECO:0000313" key="2">
    <source>
        <dbReference type="Proteomes" id="UP001499884"/>
    </source>
</evidence>
<dbReference type="RefSeq" id="WP_345650323.1">
    <property type="nucleotide sequence ID" value="NZ_BAABEP010000035.1"/>
</dbReference>
<dbReference type="EMBL" id="BAABEP010000035">
    <property type="protein sequence ID" value="GAA3742833.1"/>
    <property type="molecule type" value="Genomic_DNA"/>
</dbReference>
<evidence type="ECO:0000313" key="1">
    <source>
        <dbReference type="EMBL" id="GAA3742833.1"/>
    </source>
</evidence>
<sequence>MSEGGTALLSWQVIRDDDNGNRYCVAWCATRDEAQRLAEALDGHAQGPVYSVERLERNPT</sequence>
<keyword evidence="2" id="KW-1185">Reference proteome</keyword>
<organism evidence="1 2">
    <name type="scientific">Streptomyces tremellae</name>
    <dbReference type="NCBI Taxonomy" id="1124239"/>
    <lineage>
        <taxon>Bacteria</taxon>
        <taxon>Bacillati</taxon>
        <taxon>Actinomycetota</taxon>
        <taxon>Actinomycetes</taxon>
        <taxon>Kitasatosporales</taxon>
        <taxon>Streptomycetaceae</taxon>
        <taxon>Streptomyces</taxon>
    </lineage>
</organism>
<gene>
    <name evidence="1" type="ORF">GCM10023082_44590</name>
</gene>